<evidence type="ECO:0000313" key="3">
    <source>
        <dbReference type="Proteomes" id="UP001152795"/>
    </source>
</evidence>
<dbReference type="PANTHER" id="PTHR47510">
    <property type="entry name" value="REVERSE TRANSCRIPTASE DOMAIN-CONTAINING PROTEIN"/>
    <property type="match status" value="1"/>
</dbReference>
<evidence type="ECO:0000259" key="1">
    <source>
        <dbReference type="Pfam" id="PF00078"/>
    </source>
</evidence>
<dbReference type="PANTHER" id="PTHR47510:SF3">
    <property type="entry name" value="ENDO_EXONUCLEASE_PHOSPHATASE DOMAIN-CONTAINING PROTEIN"/>
    <property type="match status" value="1"/>
</dbReference>
<comment type="caution">
    <text evidence="2">The sequence shown here is derived from an EMBL/GenBank/DDBJ whole genome shotgun (WGS) entry which is preliminary data.</text>
</comment>
<reference evidence="2" key="1">
    <citation type="submission" date="2020-04" db="EMBL/GenBank/DDBJ databases">
        <authorList>
            <person name="Alioto T."/>
            <person name="Alioto T."/>
            <person name="Gomez Garrido J."/>
        </authorList>
    </citation>
    <scope>NUCLEOTIDE SEQUENCE</scope>
    <source>
        <strain evidence="2">A484AB</strain>
    </source>
</reference>
<gene>
    <name evidence="2" type="ORF">PACLA_8A046205</name>
</gene>
<feature type="domain" description="Reverse transcriptase" evidence="1">
    <location>
        <begin position="21"/>
        <end position="198"/>
    </location>
</feature>
<dbReference type="Proteomes" id="UP001152795">
    <property type="component" value="Unassembled WGS sequence"/>
</dbReference>
<sequence>MSLKTSKVPQKWKSANLLPLPKESPLNSCNQLRPISLTDIIMRLFEKCLHKSEIAPITRNNIGPDQFAYKKGHNSTMALIKSQHQWLEWPDKNADYVRVLSFDFSKALIDSVPHELLFEKDKKLPINTTVLGPVLFSIMVDDIKTANPSNALVKFADDLTLGVPGNESGDTSRSEAACLQDWAEKNRMPLNLEKTYEMVVRRHASVVFPELIPSIKRKT</sequence>
<evidence type="ECO:0000313" key="2">
    <source>
        <dbReference type="EMBL" id="CAB4018991.1"/>
    </source>
</evidence>
<proteinExistence type="predicted"/>
<name>A0A7D9EX45_PARCT</name>
<accession>A0A7D9EX45</accession>
<dbReference type="Pfam" id="PF00078">
    <property type="entry name" value="RVT_1"/>
    <property type="match status" value="1"/>
</dbReference>
<protein>
    <recommendedName>
        <fullName evidence="1">Reverse transcriptase domain-containing protein</fullName>
    </recommendedName>
</protein>
<dbReference type="EMBL" id="CACRXK020010250">
    <property type="protein sequence ID" value="CAB4018991.1"/>
    <property type="molecule type" value="Genomic_DNA"/>
</dbReference>
<keyword evidence="3" id="KW-1185">Reference proteome</keyword>
<dbReference type="InterPro" id="IPR000477">
    <property type="entry name" value="RT_dom"/>
</dbReference>
<dbReference type="AlphaFoldDB" id="A0A7D9EX45"/>
<organism evidence="2 3">
    <name type="scientific">Paramuricea clavata</name>
    <name type="common">Red gorgonian</name>
    <name type="synonym">Violescent sea-whip</name>
    <dbReference type="NCBI Taxonomy" id="317549"/>
    <lineage>
        <taxon>Eukaryota</taxon>
        <taxon>Metazoa</taxon>
        <taxon>Cnidaria</taxon>
        <taxon>Anthozoa</taxon>
        <taxon>Octocorallia</taxon>
        <taxon>Malacalcyonacea</taxon>
        <taxon>Plexauridae</taxon>
        <taxon>Paramuricea</taxon>
    </lineage>
</organism>
<dbReference type="OrthoDB" id="998159at2759"/>
<dbReference type="CDD" id="cd01650">
    <property type="entry name" value="RT_nLTR_like"/>
    <property type="match status" value="1"/>
</dbReference>